<evidence type="ECO:0000313" key="2">
    <source>
        <dbReference type="Proteomes" id="UP000248132"/>
    </source>
</evidence>
<accession>A0A318Y1J1</accession>
<comment type="caution">
    <text evidence="1">The sequence shown here is derived from an EMBL/GenBank/DDBJ whole genome shotgun (WGS) entry which is preliminary data.</text>
</comment>
<reference evidence="1 2" key="1">
    <citation type="submission" date="2018-06" db="EMBL/GenBank/DDBJ databases">
        <title>Genomic Encyclopedia of Type Strains, Phase I: the one thousand microbial genomes (KMG-I) project.</title>
        <authorList>
            <person name="Kyrpides N."/>
        </authorList>
    </citation>
    <scope>NUCLEOTIDE SEQUENCE [LARGE SCALE GENOMIC DNA]</scope>
    <source>
        <strain evidence="1 2">DSM 19573</strain>
    </source>
</reference>
<dbReference type="RefSeq" id="WP_110463470.1">
    <property type="nucleotide sequence ID" value="NZ_QKMR01000029.1"/>
</dbReference>
<gene>
    <name evidence="1" type="ORF">LY28_03519</name>
</gene>
<protein>
    <submittedName>
        <fullName evidence="1">Uncharacterized protein</fullName>
    </submittedName>
</protein>
<keyword evidence="2" id="KW-1185">Reference proteome</keyword>
<proteinExistence type="predicted"/>
<evidence type="ECO:0000313" key="1">
    <source>
        <dbReference type="EMBL" id="PYG84898.1"/>
    </source>
</evidence>
<dbReference type="EMBL" id="QKMR01000029">
    <property type="protein sequence ID" value="PYG84898.1"/>
    <property type="molecule type" value="Genomic_DNA"/>
</dbReference>
<name>A0A318Y1J1_9FIRM</name>
<dbReference type="Proteomes" id="UP000248132">
    <property type="component" value="Unassembled WGS sequence"/>
</dbReference>
<organism evidence="1 2">
    <name type="scientific">Ruminiclostridium sufflavum DSM 19573</name>
    <dbReference type="NCBI Taxonomy" id="1121337"/>
    <lineage>
        <taxon>Bacteria</taxon>
        <taxon>Bacillati</taxon>
        <taxon>Bacillota</taxon>
        <taxon>Clostridia</taxon>
        <taxon>Eubacteriales</taxon>
        <taxon>Oscillospiraceae</taxon>
        <taxon>Ruminiclostridium</taxon>
    </lineage>
</organism>
<dbReference type="AlphaFoldDB" id="A0A318Y1J1"/>
<sequence length="59" mass="6742">MGYCGNCMEFEENSEGDYRCMKLNIPCKAGQKTCMYFNKKSGGKAEERPAIKSQYEKSK</sequence>